<dbReference type="EMBL" id="SLWV01000006">
    <property type="protein sequence ID" value="TCO77377.1"/>
    <property type="molecule type" value="Genomic_DNA"/>
</dbReference>
<dbReference type="OrthoDB" id="9815009at2"/>
<dbReference type="InterPro" id="IPR013196">
    <property type="entry name" value="HTH_11"/>
</dbReference>
<protein>
    <submittedName>
        <fullName evidence="4">Putative DNA-binding transcriptional regulator YafY</fullName>
    </submittedName>
</protein>
<name>A0A4R2KWY7_9FIRM</name>
<dbReference type="PANTHER" id="PTHR34580:SF8">
    <property type="entry name" value="WYL DOMAIN-CONTAINING PROTEIN"/>
    <property type="match status" value="1"/>
</dbReference>
<dbReference type="Pfam" id="PF08279">
    <property type="entry name" value="HTH_11"/>
    <property type="match status" value="1"/>
</dbReference>
<dbReference type="RefSeq" id="WP_132243854.1">
    <property type="nucleotide sequence ID" value="NZ_SLWV01000006.1"/>
</dbReference>
<reference evidence="4 5" key="1">
    <citation type="submission" date="2019-03" db="EMBL/GenBank/DDBJ databases">
        <title>Genomic Encyclopedia of Type Strains, Phase IV (KMG-IV): sequencing the most valuable type-strain genomes for metagenomic binning, comparative biology and taxonomic classification.</title>
        <authorList>
            <person name="Goeker M."/>
        </authorList>
    </citation>
    <scope>NUCLEOTIDE SEQUENCE [LARGE SCALE GENOMIC DNA]</scope>
    <source>
        <strain evidence="4 5">DSM 102940</strain>
    </source>
</reference>
<organism evidence="4 5">
    <name type="scientific">Marinisporobacter balticus</name>
    <dbReference type="NCBI Taxonomy" id="2018667"/>
    <lineage>
        <taxon>Bacteria</taxon>
        <taxon>Bacillati</taxon>
        <taxon>Bacillota</taxon>
        <taxon>Clostridia</taxon>
        <taxon>Peptostreptococcales</taxon>
        <taxon>Thermotaleaceae</taxon>
        <taxon>Marinisporobacter</taxon>
    </lineage>
</organism>
<dbReference type="GO" id="GO:0003677">
    <property type="term" value="F:DNA binding"/>
    <property type="evidence" value="ECO:0007669"/>
    <property type="project" value="UniProtKB-KW"/>
</dbReference>
<evidence type="ECO:0000313" key="4">
    <source>
        <dbReference type="EMBL" id="TCO77377.1"/>
    </source>
</evidence>
<dbReference type="InterPro" id="IPR057727">
    <property type="entry name" value="WCX_dom"/>
</dbReference>
<accession>A0A4R2KWY7</accession>
<feature type="domain" description="WYL" evidence="2">
    <location>
        <begin position="139"/>
        <end position="203"/>
    </location>
</feature>
<keyword evidence="4" id="KW-0238">DNA-binding</keyword>
<dbReference type="InterPro" id="IPR051534">
    <property type="entry name" value="CBASS_pafABC_assoc_protein"/>
</dbReference>
<feature type="domain" description="Helix-turn-helix type 11" evidence="1">
    <location>
        <begin position="5"/>
        <end position="55"/>
    </location>
</feature>
<dbReference type="Pfam" id="PF25583">
    <property type="entry name" value="WCX"/>
    <property type="match status" value="1"/>
</dbReference>
<dbReference type="InterPro" id="IPR036390">
    <property type="entry name" value="WH_DNA-bd_sf"/>
</dbReference>
<dbReference type="AlphaFoldDB" id="A0A4R2KWY7"/>
<keyword evidence="5" id="KW-1185">Reference proteome</keyword>
<dbReference type="SUPFAM" id="SSF46785">
    <property type="entry name" value="Winged helix' DNA-binding domain"/>
    <property type="match status" value="1"/>
</dbReference>
<comment type="caution">
    <text evidence="4">The sequence shown here is derived from an EMBL/GenBank/DDBJ whole genome shotgun (WGS) entry which is preliminary data.</text>
</comment>
<proteinExistence type="predicted"/>
<evidence type="ECO:0000259" key="3">
    <source>
        <dbReference type="Pfam" id="PF25583"/>
    </source>
</evidence>
<dbReference type="Gene3D" id="1.10.10.10">
    <property type="entry name" value="Winged helix-like DNA-binding domain superfamily/Winged helix DNA-binding domain"/>
    <property type="match status" value="1"/>
</dbReference>
<evidence type="ECO:0000259" key="2">
    <source>
        <dbReference type="Pfam" id="PF13280"/>
    </source>
</evidence>
<dbReference type="InterPro" id="IPR036388">
    <property type="entry name" value="WH-like_DNA-bd_sf"/>
</dbReference>
<dbReference type="InterPro" id="IPR026881">
    <property type="entry name" value="WYL_dom"/>
</dbReference>
<gene>
    <name evidence="4" type="ORF">EV214_10619</name>
</gene>
<feature type="domain" description="WCX" evidence="3">
    <location>
        <begin position="232"/>
        <end position="300"/>
    </location>
</feature>
<dbReference type="PIRSF" id="PIRSF016838">
    <property type="entry name" value="PafC"/>
    <property type="match status" value="1"/>
</dbReference>
<dbReference type="Proteomes" id="UP000294919">
    <property type="component" value="Unassembled WGS sequence"/>
</dbReference>
<evidence type="ECO:0000259" key="1">
    <source>
        <dbReference type="Pfam" id="PF08279"/>
    </source>
</evidence>
<dbReference type="PANTHER" id="PTHR34580">
    <property type="match status" value="1"/>
</dbReference>
<sequence length="313" mass="36456">MKLDRLISILVILLRKERVQSKVLAEMFGVSVRTILRDVDAINLAGIPIVTYQGMNGGIGIVEGYRLDRSVLTGDEMATIITTLKGMAETMPDNRHEVLVEKFKNILPPAQLEILNSKLNQLIIDPSPWGENKHFKQKIAMIRKGIESFKELEFAYTDSIGQKTTRRVEPYSRVLKGQQWYLYAWCLFRKDFRLFKLSRMEKLIVSDTTYKPREISVEELPWKSKWKESENRISLELVFEKELESIVEEWFREDVVKDEDGRILVKASFPENNWLYGFLLSFGTGVEVVNPSHIRKILAEKSMQIYRKYSIET</sequence>
<evidence type="ECO:0000313" key="5">
    <source>
        <dbReference type="Proteomes" id="UP000294919"/>
    </source>
</evidence>
<dbReference type="Pfam" id="PF13280">
    <property type="entry name" value="WYL"/>
    <property type="match status" value="1"/>
</dbReference>
<dbReference type="InterPro" id="IPR028349">
    <property type="entry name" value="PafC-like"/>
</dbReference>
<dbReference type="PROSITE" id="PS52050">
    <property type="entry name" value="WYL"/>
    <property type="match status" value="1"/>
</dbReference>